<dbReference type="Gene3D" id="3.40.630.10">
    <property type="entry name" value="Zn peptidases"/>
    <property type="match status" value="1"/>
</dbReference>
<comment type="similarity">
    <text evidence="2 3">Belongs to the peptidase M14 family.</text>
</comment>
<keyword evidence="4" id="KW-0732">Signal</keyword>
<gene>
    <name evidence="6" type="ORF">FHS49_003344</name>
</gene>
<dbReference type="PANTHER" id="PTHR11705">
    <property type="entry name" value="PROTEASE FAMILY M14 CARBOXYPEPTIDASE A,B"/>
    <property type="match status" value="1"/>
</dbReference>
<evidence type="ECO:0000259" key="5">
    <source>
        <dbReference type="PROSITE" id="PS52035"/>
    </source>
</evidence>
<dbReference type="Pfam" id="PF00246">
    <property type="entry name" value="Peptidase_M14"/>
    <property type="match status" value="1"/>
</dbReference>
<dbReference type="AlphaFoldDB" id="A0A7W9AKT1"/>
<feature type="domain" description="Peptidase M14" evidence="5">
    <location>
        <begin position="65"/>
        <end position="344"/>
    </location>
</feature>
<dbReference type="CDD" id="cd06241">
    <property type="entry name" value="M14-like"/>
    <property type="match status" value="1"/>
</dbReference>
<dbReference type="GO" id="GO:0005615">
    <property type="term" value="C:extracellular space"/>
    <property type="evidence" value="ECO:0007669"/>
    <property type="project" value="TreeGrafter"/>
</dbReference>
<dbReference type="SUPFAM" id="SSF53187">
    <property type="entry name" value="Zn-dependent exopeptidases"/>
    <property type="match status" value="1"/>
</dbReference>
<dbReference type="PANTHER" id="PTHR11705:SF145">
    <property type="entry name" value="PEPTIDASE M14 CARBOXYPEPTIDASE A DOMAIN-CONTAINING PROTEIN"/>
    <property type="match status" value="1"/>
</dbReference>
<sequence>MRYKPSSLLAFALIHALSSVAVSAAPTDMTAPLPPALPWTGRSEALIARADDPWVTPAEQSGFEHTPSYAETRAWLARLDAASPLIAIENFGTSPEGRALYSVRVSKGGGKKPVLLVQAGIHAGEIDGKDAGMMLLRDIAFGGKDALIDAVDMVFVPIFSVDGHERTSPYSRPNQRGPQSQGWRHNAQNLNLNRDYLKADTPEMQAMLGLIERIEPALYLDIHVTDGVDYQYDVTYGFNGSNGRYAVSKAIGAWLDTRYRPAVDKALADHGHIPGPLIFALDDRKPDLGIIEFPGSPRFSQSYGDLRHMPSVLIENHSLKPHRQRVLGTYVLIEASLKLLADEQASLAKAIARDSAARPETLIVAWQPMKAPVSEMVWKGVAHESYVSAASGGEEIRWLGRPVDSRMKVYAQEPARILDVPVAYWVPGTRPDVIARLKAHGIATEAIETPQTVTLDMVRLGDVKLGEASEGHIPIASANYHHEQRSETFMPGSVRVPTDQPLGLVAVALLEPESAESLLSWGFFAEILQRVEYIEGYAIAPLADAMLAGDPALKAAFEAKLAADPAFASDQDARLGWFYERTRYFDARYLLYPVGREIR</sequence>
<comment type="caution">
    <text evidence="6">The sequence shown here is derived from an EMBL/GenBank/DDBJ whole genome shotgun (WGS) entry which is preliminary data.</text>
</comment>
<evidence type="ECO:0000256" key="1">
    <source>
        <dbReference type="ARBA" id="ARBA00001947"/>
    </source>
</evidence>
<evidence type="ECO:0000313" key="6">
    <source>
        <dbReference type="EMBL" id="MBB5687316.1"/>
    </source>
</evidence>
<evidence type="ECO:0000256" key="4">
    <source>
        <dbReference type="SAM" id="SignalP"/>
    </source>
</evidence>
<evidence type="ECO:0000256" key="3">
    <source>
        <dbReference type="PROSITE-ProRule" id="PRU01379"/>
    </source>
</evidence>
<dbReference type="PROSITE" id="PS52035">
    <property type="entry name" value="PEPTIDASE_M14"/>
    <property type="match status" value="1"/>
</dbReference>
<accession>A0A7W9AKT1</accession>
<feature type="active site" description="Proton donor/acceptor" evidence="3">
    <location>
        <position position="315"/>
    </location>
</feature>
<name>A0A7W9AKT1_9SPHN</name>
<dbReference type="GO" id="GO:0006508">
    <property type="term" value="P:proteolysis"/>
    <property type="evidence" value="ECO:0007669"/>
    <property type="project" value="InterPro"/>
</dbReference>
<dbReference type="EMBL" id="JACIJC010000005">
    <property type="protein sequence ID" value="MBB5687316.1"/>
    <property type="molecule type" value="Genomic_DNA"/>
</dbReference>
<feature type="signal peptide" evidence="4">
    <location>
        <begin position="1"/>
        <end position="24"/>
    </location>
</feature>
<comment type="cofactor">
    <cofactor evidence="1">
        <name>Zn(2+)</name>
        <dbReference type="ChEBI" id="CHEBI:29105"/>
    </cofactor>
</comment>
<dbReference type="GO" id="GO:0004181">
    <property type="term" value="F:metallocarboxypeptidase activity"/>
    <property type="evidence" value="ECO:0007669"/>
    <property type="project" value="InterPro"/>
</dbReference>
<protein>
    <recommendedName>
        <fullName evidence="5">Peptidase M14 domain-containing protein</fullName>
    </recommendedName>
</protein>
<dbReference type="InterPro" id="IPR000834">
    <property type="entry name" value="Peptidase_M14"/>
</dbReference>
<organism evidence="6 7">
    <name type="scientific">Sphingobium boeckii</name>
    <dbReference type="NCBI Taxonomy" id="1082345"/>
    <lineage>
        <taxon>Bacteria</taxon>
        <taxon>Pseudomonadati</taxon>
        <taxon>Pseudomonadota</taxon>
        <taxon>Alphaproteobacteria</taxon>
        <taxon>Sphingomonadales</taxon>
        <taxon>Sphingomonadaceae</taxon>
        <taxon>Sphingobium</taxon>
    </lineage>
</organism>
<dbReference type="RefSeq" id="WP_184020662.1">
    <property type="nucleotide sequence ID" value="NZ_JACIJC010000005.1"/>
</dbReference>
<dbReference type="GO" id="GO:0008270">
    <property type="term" value="F:zinc ion binding"/>
    <property type="evidence" value="ECO:0007669"/>
    <property type="project" value="InterPro"/>
</dbReference>
<evidence type="ECO:0000313" key="7">
    <source>
        <dbReference type="Proteomes" id="UP000549617"/>
    </source>
</evidence>
<proteinExistence type="inferred from homology"/>
<evidence type="ECO:0000256" key="2">
    <source>
        <dbReference type="ARBA" id="ARBA00005988"/>
    </source>
</evidence>
<dbReference type="SMART" id="SM00631">
    <property type="entry name" value="Zn_pept"/>
    <property type="match status" value="1"/>
</dbReference>
<feature type="chain" id="PRO_5030686715" description="Peptidase M14 domain-containing protein" evidence="4">
    <location>
        <begin position="25"/>
        <end position="599"/>
    </location>
</feature>
<reference evidence="6 7" key="1">
    <citation type="submission" date="2020-08" db="EMBL/GenBank/DDBJ databases">
        <title>Genomic Encyclopedia of Type Strains, Phase IV (KMG-IV): sequencing the most valuable type-strain genomes for metagenomic binning, comparative biology and taxonomic classification.</title>
        <authorList>
            <person name="Goeker M."/>
        </authorList>
    </citation>
    <scope>NUCLEOTIDE SEQUENCE [LARGE SCALE GENOMIC DNA]</scope>
    <source>
        <strain evidence="6 7">DSM 25079</strain>
    </source>
</reference>
<keyword evidence="7" id="KW-1185">Reference proteome</keyword>
<dbReference type="Proteomes" id="UP000549617">
    <property type="component" value="Unassembled WGS sequence"/>
</dbReference>